<evidence type="ECO:0000313" key="1">
    <source>
        <dbReference type="EMBL" id="KAI4307284.1"/>
    </source>
</evidence>
<accession>A0ACB9LCG8</accession>
<evidence type="ECO:0000313" key="2">
    <source>
        <dbReference type="Proteomes" id="UP000828941"/>
    </source>
</evidence>
<keyword evidence="2" id="KW-1185">Reference proteome</keyword>
<reference evidence="1 2" key="1">
    <citation type="journal article" date="2022" name="DNA Res.">
        <title>Chromosomal-level genome assembly of the orchid tree Bauhinia variegata (Leguminosae; Cercidoideae) supports the allotetraploid origin hypothesis of Bauhinia.</title>
        <authorList>
            <person name="Zhong Y."/>
            <person name="Chen Y."/>
            <person name="Zheng D."/>
            <person name="Pang J."/>
            <person name="Liu Y."/>
            <person name="Luo S."/>
            <person name="Meng S."/>
            <person name="Qian L."/>
            <person name="Wei D."/>
            <person name="Dai S."/>
            <person name="Zhou R."/>
        </authorList>
    </citation>
    <scope>NUCLEOTIDE SEQUENCE [LARGE SCALE GENOMIC DNA]</scope>
    <source>
        <strain evidence="1">BV-YZ2020</strain>
    </source>
</reference>
<dbReference type="EMBL" id="CM039437">
    <property type="protein sequence ID" value="KAI4307284.1"/>
    <property type="molecule type" value="Genomic_DNA"/>
</dbReference>
<organism evidence="1 2">
    <name type="scientific">Bauhinia variegata</name>
    <name type="common">Purple orchid tree</name>
    <name type="synonym">Phanera variegata</name>
    <dbReference type="NCBI Taxonomy" id="167791"/>
    <lineage>
        <taxon>Eukaryota</taxon>
        <taxon>Viridiplantae</taxon>
        <taxon>Streptophyta</taxon>
        <taxon>Embryophyta</taxon>
        <taxon>Tracheophyta</taxon>
        <taxon>Spermatophyta</taxon>
        <taxon>Magnoliopsida</taxon>
        <taxon>eudicotyledons</taxon>
        <taxon>Gunneridae</taxon>
        <taxon>Pentapetalae</taxon>
        <taxon>rosids</taxon>
        <taxon>fabids</taxon>
        <taxon>Fabales</taxon>
        <taxon>Fabaceae</taxon>
        <taxon>Cercidoideae</taxon>
        <taxon>Cercideae</taxon>
        <taxon>Bauhiniinae</taxon>
        <taxon>Bauhinia</taxon>
    </lineage>
</organism>
<protein>
    <submittedName>
        <fullName evidence="1">Uncharacterized protein</fullName>
    </submittedName>
</protein>
<comment type="caution">
    <text evidence="1">The sequence shown here is derived from an EMBL/GenBank/DDBJ whole genome shotgun (WGS) entry which is preliminary data.</text>
</comment>
<sequence length="386" mass="42038">MEDQTSGNGFSKRLHKLKPYLAMVSLQFGYAGMYVITMVSFKHGMSHWILSVYRHVFATIVIAPFAIVLERKIRPKLTLPIFLRMVVLGFLEPVLDQNLYNMGMKYTSTTFASATVNVLPAITFVMALMFRLETVNLRKLHSLAKVIGTAITVVGAMVMTLYKGPALQIIKGHGASNHDGANAESSDQNWVVGTLMLIASCGGWASFFILQSLTLKLYPAELSLTAWICLLGIIEGGIASLIMERNMSVWAIGWDSRLLACVYSGVVCSGMAYYAQGVVTRERGPVFVTSFSPLIMIITAALGSIVLAEQIHLGSIVGAILIVFGLYSVVWGKSKDEIKTTDTEKGEGHELPIKDSNTRSGSDIFDNIEVNVTGEKNVPAEAGARS</sequence>
<proteinExistence type="predicted"/>
<gene>
    <name evidence="1" type="ORF">L6164_030488</name>
</gene>
<name>A0ACB9LCG8_BAUVA</name>
<dbReference type="Proteomes" id="UP000828941">
    <property type="component" value="Chromosome 12"/>
</dbReference>